<dbReference type="SUPFAM" id="SSF90229">
    <property type="entry name" value="CCCH zinc finger"/>
    <property type="match status" value="1"/>
</dbReference>
<evidence type="ECO:0000313" key="7">
    <source>
        <dbReference type="EMBL" id="KAK8875413.1"/>
    </source>
</evidence>
<dbReference type="SMART" id="SM00356">
    <property type="entry name" value="ZnF_C3H1"/>
    <property type="match status" value="1"/>
</dbReference>
<dbReference type="PANTHER" id="PTHR12930:SF0">
    <property type="entry name" value="RING FINGER PROTEIN 113B"/>
    <property type="match status" value="1"/>
</dbReference>
<evidence type="ECO:0000313" key="8">
    <source>
        <dbReference type="Proteomes" id="UP001470230"/>
    </source>
</evidence>
<dbReference type="Pfam" id="PF00642">
    <property type="entry name" value="zf-CCCH"/>
    <property type="match status" value="1"/>
</dbReference>
<dbReference type="InterPro" id="IPR039971">
    <property type="entry name" value="CWC24-like"/>
</dbReference>
<reference evidence="7 8" key="1">
    <citation type="submission" date="2024-04" db="EMBL/GenBank/DDBJ databases">
        <title>Tritrichomonas musculus Genome.</title>
        <authorList>
            <person name="Alves-Ferreira E."/>
            <person name="Grigg M."/>
            <person name="Lorenzi H."/>
            <person name="Galac M."/>
        </authorList>
    </citation>
    <scope>NUCLEOTIDE SEQUENCE [LARGE SCALE GENOMIC DNA]</scope>
    <source>
        <strain evidence="7 8">EAF2021</strain>
    </source>
</reference>
<dbReference type="Pfam" id="PF13920">
    <property type="entry name" value="zf-C3HC4_3"/>
    <property type="match status" value="1"/>
</dbReference>
<evidence type="ECO:0000256" key="1">
    <source>
        <dbReference type="ARBA" id="ARBA00022723"/>
    </source>
</evidence>
<dbReference type="EMBL" id="JAPFFF010000012">
    <property type="protein sequence ID" value="KAK8875413.1"/>
    <property type="molecule type" value="Genomic_DNA"/>
</dbReference>
<gene>
    <name evidence="7" type="ORF">M9Y10_005578</name>
</gene>
<dbReference type="PROSITE" id="PS50103">
    <property type="entry name" value="ZF_C3H1"/>
    <property type="match status" value="1"/>
</dbReference>
<sequence length="217" mass="24466">MRKRTKTDNSTKVVSELIAQTETEKTSIKPIASINKPKSVLGSNEISAVSDSLSKVKKRQEKDIKLIHKKNQEGLEDGTIDRDDDHLGWKKMEFTVDQEMPICKDYHDTGYCTFGGACKYLHTRDDVVSSSQMEEQAGWKAFHEGCERAEAERRRKKVVTLEPDVCQICHKLLKDPVMVKCGHKFCSSCAIKRYSTDPTCAICGTDTEGIFNSVQVE</sequence>
<dbReference type="InterPro" id="IPR036855">
    <property type="entry name" value="Znf_CCCH_sf"/>
</dbReference>
<dbReference type="InterPro" id="IPR017907">
    <property type="entry name" value="Znf_RING_CS"/>
</dbReference>
<dbReference type="Gene3D" id="3.30.40.10">
    <property type="entry name" value="Zinc/RING finger domain, C3HC4 (zinc finger)"/>
    <property type="match status" value="1"/>
</dbReference>
<evidence type="ECO:0008006" key="9">
    <source>
        <dbReference type="Google" id="ProtNLM"/>
    </source>
</evidence>
<keyword evidence="3 4" id="KW-0862">Zinc</keyword>
<dbReference type="InterPro" id="IPR013083">
    <property type="entry name" value="Znf_RING/FYVE/PHD"/>
</dbReference>
<accession>A0ABR2JC51</accession>
<evidence type="ECO:0000259" key="6">
    <source>
        <dbReference type="PROSITE" id="PS50103"/>
    </source>
</evidence>
<feature type="zinc finger region" description="C3H1-type" evidence="4">
    <location>
        <begin position="97"/>
        <end position="125"/>
    </location>
</feature>
<dbReference type="PROSITE" id="PS50089">
    <property type="entry name" value="ZF_RING_2"/>
    <property type="match status" value="1"/>
</dbReference>
<feature type="domain" description="RING-type" evidence="5">
    <location>
        <begin position="166"/>
        <end position="203"/>
    </location>
</feature>
<protein>
    <recommendedName>
        <fullName evidence="9">Pre-mRNA-splicing factor CWC24</fullName>
    </recommendedName>
</protein>
<evidence type="ECO:0000256" key="4">
    <source>
        <dbReference type="PROSITE-ProRule" id="PRU00723"/>
    </source>
</evidence>
<keyword evidence="2 4" id="KW-0863">Zinc-finger</keyword>
<dbReference type="Proteomes" id="UP001470230">
    <property type="component" value="Unassembled WGS sequence"/>
</dbReference>
<keyword evidence="8" id="KW-1185">Reference proteome</keyword>
<dbReference type="InterPro" id="IPR001841">
    <property type="entry name" value="Znf_RING"/>
</dbReference>
<comment type="caution">
    <text evidence="7">The sequence shown here is derived from an EMBL/GenBank/DDBJ whole genome shotgun (WGS) entry which is preliminary data.</text>
</comment>
<name>A0ABR2JC51_9EUKA</name>
<proteinExistence type="predicted"/>
<dbReference type="InterPro" id="IPR000571">
    <property type="entry name" value="Znf_CCCH"/>
</dbReference>
<feature type="domain" description="C3H1-type" evidence="6">
    <location>
        <begin position="97"/>
        <end position="125"/>
    </location>
</feature>
<evidence type="ECO:0000256" key="2">
    <source>
        <dbReference type="ARBA" id="ARBA00022771"/>
    </source>
</evidence>
<dbReference type="PANTHER" id="PTHR12930">
    <property type="entry name" value="ZINC FINGER PROTEIN 183"/>
    <property type="match status" value="1"/>
</dbReference>
<dbReference type="PROSITE" id="PS00518">
    <property type="entry name" value="ZF_RING_1"/>
    <property type="match status" value="1"/>
</dbReference>
<dbReference type="SMART" id="SM00184">
    <property type="entry name" value="RING"/>
    <property type="match status" value="1"/>
</dbReference>
<evidence type="ECO:0000259" key="5">
    <source>
        <dbReference type="PROSITE" id="PS50089"/>
    </source>
</evidence>
<organism evidence="7 8">
    <name type="scientific">Tritrichomonas musculus</name>
    <dbReference type="NCBI Taxonomy" id="1915356"/>
    <lineage>
        <taxon>Eukaryota</taxon>
        <taxon>Metamonada</taxon>
        <taxon>Parabasalia</taxon>
        <taxon>Tritrichomonadida</taxon>
        <taxon>Tritrichomonadidae</taxon>
        <taxon>Tritrichomonas</taxon>
    </lineage>
</organism>
<evidence type="ECO:0000256" key="3">
    <source>
        <dbReference type="ARBA" id="ARBA00022833"/>
    </source>
</evidence>
<dbReference type="CDD" id="cd16539">
    <property type="entry name" value="RING-HC_RNF113A_B"/>
    <property type="match status" value="1"/>
</dbReference>
<dbReference type="SUPFAM" id="SSF57850">
    <property type="entry name" value="RING/U-box"/>
    <property type="match status" value="1"/>
</dbReference>
<keyword evidence="1 4" id="KW-0479">Metal-binding</keyword>
<dbReference type="Gene3D" id="4.10.1000.10">
    <property type="entry name" value="Zinc finger, CCCH-type"/>
    <property type="match status" value="1"/>
</dbReference>